<feature type="transmembrane region" description="Helical" evidence="7">
    <location>
        <begin position="181"/>
        <end position="204"/>
    </location>
</feature>
<evidence type="ECO:0000256" key="5">
    <source>
        <dbReference type="ARBA" id="ARBA00023136"/>
    </source>
</evidence>
<dbReference type="PANTHER" id="PTHR30287:SF2">
    <property type="entry name" value="BLL1001 PROTEIN"/>
    <property type="match status" value="1"/>
</dbReference>
<accession>A0A4D4KLW6</accession>
<sequence length="546" mass="58188">MRTKDLMLGSAAVMVPVLLASYAISAALGVLVGIRMSSFTKQITELTQQAVAPGVLWRTPVTGSFVAALLMFGAAWLSGLRHFVKIAPIDAVTGRDESVPRAGGARSPLLAGMAFVVLGWGIVLIAPEEIRMAALLPLLGGAALVSIVLPVAIGGLLRSGEPRAVRMLAGRQLQVAWRRNATLSVAFAVAIMMALCMAGVAGSIKETVGASVERWTPAQLYVQAARVGHNLQNEMFPASFEEELRSVDGVDATCSYSYSNVGIGDRRVQMWSWGATRPCETLTDLRVSRGSRDFLTRLGRDEIAISSNFARTRHMSVGSTVRMPLPTGHRTVTVKAVVDDSASDGGMIIAGSRLYHEVTASSGSYAFYVALRPGADAAKVKRSIENLFGTHHPRAVVLTQHQLRTIFASIVARLVSAFEAVAWVMFVLAVLVGATTLASGLRERQHALALTRLTRATAKLVGRQIVLESLLVAFAAWAVAMPVGLLSIRPMLDAQALQSGVLPPVTVPMWLTALSLPLVALCILLALLIANPKRANTPLRALLAQE</sequence>
<keyword evidence="4 7" id="KW-1133">Transmembrane helix</keyword>
<evidence type="ECO:0000313" key="10">
    <source>
        <dbReference type="EMBL" id="GDY49572.1"/>
    </source>
</evidence>
<protein>
    <submittedName>
        <fullName evidence="10">Uncharacterized protein</fullName>
    </submittedName>
</protein>
<evidence type="ECO:0000313" key="11">
    <source>
        <dbReference type="Proteomes" id="UP000301309"/>
    </source>
</evidence>
<evidence type="ECO:0000259" key="8">
    <source>
        <dbReference type="Pfam" id="PF02687"/>
    </source>
</evidence>
<keyword evidence="5 7" id="KW-0472">Membrane</keyword>
<evidence type="ECO:0000256" key="6">
    <source>
        <dbReference type="ARBA" id="ARBA00038076"/>
    </source>
</evidence>
<evidence type="ECO:0000256" key="4">
    <source>
        <dbReference type="ARBA" id="ARBA00022989"/>
    </source>
</evidence>
<dbReference type="Pfam" id="PF02687">
    <property type="entry name" value="FtsX"/>
    <property type="match status" value="1"/>
</dbReference>
<evidence type="ECO:0000256" key="3">
    <source>
        <dbReference type="ARBA" id="ARBA00022692"/>
    </source>
</evidence>
<feature type="transmembrane region" description="Helical" evidence="7">
    <location>
        <begin position="12"/>
        <end position="35"/>
    </location>
</feature>
<comment type="caution">
    <text evidence="10">The sequence shown here is derived from an EMBL/GenBank/DDBJ whole genome shotgun (WGS) entry which is preliminary data.</text>
</comment>
<keyword evidence="11" id="KW-1185">Reference proteome</keyword>
<dbReference type="AlphaFoldDB" id="A0A4D4KLW6"/>
<evidence type="ECO:0000256" key="7">
    <source>
        <dbReference type="SAM" id="Phobius"/>
    </source>
</evidence>
<evidence type="ECO:0000256" key="2">
    <source>
        <dbReference type="ARBA" id="ARBA00022475"/>
    </source>
</evidence>
<dbReference type="PANTHER" id="PTHR30287">
    <property type="entry name" value="MEMBRANE COMPONENT OF PREDICTED ABC SUPERFAMILY METABOLITE UPTAKE TRANSPORTER"/>
    <property type="match status" value="1"/>
</dbReference>
<evidence type="ECO:0000256" key="1">
    <source>
        <dbReference type="ARBA" id="ARBA00004651"/>
    </source>
</evidence>
<name>A0A4D4KLW6_STRVO</name>
<proteinExistence type="inferred from homology"/>
<reference evidence="10 11" key="1">
    <citation type="journal article" date="2020" name="Int. J. Syst. Evol. Microbiol.">
        <title>Reclassification of Streptomyces castelarensis and Streptomyces sporoclivatus as later heterotypic synonyms of Streptomyces antimycoticus.</title>
        <authorList>
            <person name="Komaki H."/>
            <person name="Tamura T."/>
        </authorList>
    </citation>
    <scope>NUCLEOTIDE SEQUENCE [LARGE SCALE GENOMIC DNA]</scope>
    <source>
        <strain evidence="10 11">NBRC 13459</strain>
    </source>
</reference>
<comment type="subcellular location">
    <subcellularLocation>
        <location evidence="1">Cell membrane</location>
        <topology evidence="1">Multi-pass membrane protein</topology>
    </subcellularLocation>
</comment>
<dbReference type="GO" id="GO:0005886">
    <property type="term" value="C:plasma membrane"/>
    <property type="evidence" value="ECO:0007669"/>
    <property type="project" value="UniProtKB-SubCell"/>
</dbReference>
<feature type="transmembrane region" description="Helical" evidence="7">
    <location>
        <begin position="420"/>
        <end position="441"/>
    </location>
</feature>
<organism evidence="10 11">
    <name type="scientific">Streptomyces violaceusniger</name>
    <dbReference type="NCBI Taxonomy" id="68280"/>
    <lineage>
        <taxon>Bacteria</taxon>
        <taxon>Bacillati</taxon>
        <taxon>Actinomycetota</taxon>
        <taxon>Actinomycetes</taxon>
        <taxon>Kitasatosporales</taxon>
        <taxon>Streptomycetaceae</taxon>
        <taxon>Streptomyces</taxon>
        <taxon>Streptomyces violaceusniger group</taxon>
    </lineage>
</organism>
<comment type="similarity">
    <text evidence="6">Belongs to the ABC-4 integral membrane protein family.</text>
</comment>
<feature type="transmembrane region" description="Helical" evidence="7">
    <location>
        <begin position="465"/>
        <end position="488"/>
    </location>
</feature>
<feature type="domain" description="MacB-like periplasmic core" evidence="9">
    <location>
        <begin position="188"/>
        <end position="386"/>
    </location>
</feature>
<feature type="transmembrane region" description="Helical" evidence="7">
    <location>
        <begin position="508"/>
        <end position="530"/>
    </location>
</feature>
<evidence type="ECO:0000259" key="9">
    <source>
        <dbReference type="Pfam" id="PF12704"/>
    </source>
</evidence>
<dbReference type="EMBL" id="BJHW01000001">
    <property type="protein sequence ID" value="GDY49572.1"/>
    <property type="molecule type" value="Genomic_DNA"/>
</dbReference>
<feature type="domain" description="ABC3 transporter permease C-terminal" evidence="8">
    <location>
        <begin position="421"/>
        <end position="536"/>
    </location>
</feature>
<dbReference type="Proteomes" id="UP000301309">
    <property type="component" value="Unassembled WGS sequence"/>
</dbReference>
<feature type="transmembrane region" description="Helical" evidence="7">
    <location>
        <begin position="55"/>
        <end position="77"/>
    </location>
</feature>
<dbReference type="InterPro" id="IPR038766">
    <property type="entry name" value="Membrane_comp_ABC_pdt"/>
</dbReference>
<keyword evidence="3 7" id="KW-0812">Transmembrane</keyword>
<gene>
    <name evidence="10" type="ORF">SVIO_001950</name>
</gene>
<feature type="transmembrane region" description="Helical" evidence="7">
    <location>
        <begin position="109"/>
        <end position="126"/>
    </location>
</feature>
<feature type="transmembrane region" description="Helical" evidence="7">
    <location>
        <begin position="132"/>
        <end position="157"/>
    </location>
</feature>
<dbReference type="InterPro" id="IPR025857">
    <property type="entry name" value="MacB_PCD"/>
</dbReference>
<keyword evidence="2" id="KW-1003">Cell membrane</keyword>
<dbReference type="Pfam" id="PF12704">
    <property type="entry name" value="MacB_PCD"/>
    <property type="match status" value="1"/>
</dbReference>
<dbReference type="InterPro" id="IPR003838">
    <property type="entry name" value="ABC3_permease_C"/>
</dbReference>